<evidence type="ECO:0000256" key="2">
    <source>
        <dbReference type="ARBA" id="ARBA00022679"/>
    </source>
</evidence>
<dbReference type="InterPro" id="IPR036390">
    <property type="entry name" value="WH_DNA-bd_sf"/>
</dbReference>
<dbReference type="SUPFAM" id="SSF53335">
    <property type="entry name" value="S-adenosyl-L-methionine-dependent methyltransferases"/>
    <property type="match status" value="1"/>
</dbReference>
<evidence type="ECO:0000256" key="3">
    <source>
        <dbReference type="ARBA" id="ARBA00022691"/>
    </source>
</evidence>
<sequence length="437" mass="47765">MSTPLSALSNIISSHVQTLEAAYAKAGAEFPSLDDPFHPTPLDFDPALHQTKALIVAAAAQILATVRSPIEMLQEYSPGMYWTATLGFVVDTNIPDILNEGGPQGVHVKDISAQNGVDPSYIARILRFLATRHVFREVTPDVFANNRISSLLSKSKSVKEIKADPVARFDEAPLAGFISSSADEALKSSVHFSEFLQNPIKAAAAFNIALKTEAKMWEWYEEPGNEWREIFVNGIGCKDLKDGDVVVDVGGSVGSCVLHLFKEYPNLHYVVQDLPKQITAAAEFWQENAPEAVPSGKVTLQAHNFFTPQPVKGAAVYFLRVVIHDWPDRDAKTILQHLRDAADTYSKLIIFDTLAFHVCEDPATESAAPKAPVPRPLLANLGIAGAGFETGLDIQMINLFNGKERTEAEFRELGLSVGWKLESITRGPLPAFVFSAV</sequence>
<dbReference type="SUPFAM" id="SSF46785">
    <property type="entry name" value="Winged helix' DNA-binding domain"/>
    <property type="match status" value="1"/>
</dbReference>
<comment type="caution">
    <text evidence="6">The sequence shown here is derived from an EMBL/GenBank/DDBJ whole genome shotgun (WGS) entry which is preliminary data.</text>
</comment>
<evidence type="ECO:0000313" key="7">
    <source>
        <dbReference type="Proteomes" id="UP000565441"/>
    </source>
</evidence>
<dbReference type="Gene3D" id="3.40.50.150">
    <property type="entry name" value="Vaccinia Virus protein VP39"/>
    <property type="match status" value="1"/>
</dbReference>
<feature type="domain" description="O-methyltransferase dimerisation" evidence="5">
    <location>
        <begin position="76"/>
        <end position="154"/>
    </location>
</feature>
<dbReference type="GO" id="GO:0046983">
    <property type="term" value="F:protein dimerization activity"/>
    <property type="evidence" value="ECO:0007669"/>
    <property type="project" value="InterPro"/>
</dbReference>
<organism evidence="6 7">
    <name type="scientific">Tricholomella constricta</name>
    <dbReference type="NCBI Taxonomy" id="117010"/>
    <lineage>
        <taxon>Eukaryota</taxon>
        <taxon>Fungi</taxon>
        <taxon>Dikarya</taxon>
        <taxon>Basidiomycota</taxon>
        <taxon>Agaricomycotina</taxon>
        <taxon>Agaricomycetes</taxon>
        <taxon>Agaricomycetidae</taxon>
        <taxon>Agaricales</taxon>
        <taxon>Tricholomatineae</taxon>
        <taxon>Lyophyllaceae</taxon>
        <taxon>Tricholomella</taxon>
    </lineage>
</organism>
<dbReference type="PROSITE" id="PS51683">
    <property type="entry name" value="SAM_OMT_II"/>
    <property type="match status" value="1"/>
</dbReference>
<dbReference type="PANTHER" id="PTHR43712">
    <property type="entry name" value="PUTATIVE (AFU_ORTHOLOGUE AFUA_4G14580)-RELATED"/>
    <property type="match status" value="1"/>
</dbReference>
<keyword evidence="2" id="KW-0808">Transferase</keyword>
<keyword evidence="1" id="KW-0489">Methyltransferase</keyword>
<feature type="domain" description="O-methyltransferase C-terminal" evidence="4">
    <location>
        <begin position="233"/>
        <end position="419"/>
    </location>
</feature>
<accession>A0A8H5MAW1</accession>
<dbReference type="Proteomes" id="UP000565441">
    <property type="component" value="Unassembled WGS sequence"/>
</dbReference>
<protein>
    <recommendedName>
        <fullName evidence="8">S-adenosyl-L-methionine-dependent methyltransferase</fullName>
    </recommendedName>
</protein>
<evidence type="ECO:0008006" key="8">
    <source>
        <dbReference type="Google" id="ProtNLM"/>
    </source>
</evidence>
<dbReference type="GO" id="GO:0032259">
    <property type="term" value="P:methylation"/>
    <property type="evidence" value="ECO:0007669"/>
    <property type="project" value="UniProtKB-KW"/>
</dbReference>
<dbReference type="EMBL" id="JAACJP010000002">
    <property type="protein sequence ID" value="KAF5387187.1"/>
    <property type="molecule type" value="Genomic_DNA"/>
</dbReference>
<keyword evidence="7" id="KW-1185">Reference proteome</keyword>
<dbReference type="Pfam" id="PF08100">
    <property type="entry name" value="Dimerisation"/>
    <property type="match status" value="1"/>
</dbReference>
<evidence type="ECO:0000313" key="6">
    <source>
        <dbReference type="EMBL" id="KAF5387187.1"/>
    </source>
</evidence>
<dbReference type="GO" id="GO:0008171">
    <property type="term" value="F:O-methyltransferase activity"/>
    <property type="evidence" value="ECO:0007669"/>
    <property type="project" value="InterPro"/>
</dbReference>
<keyword evidence="3" id="KW-0949">S-adenosyl-L-methionine</keyword>
<dbReference type="InterPro" id="IPR036388">
    <property type="entry name" value="WH-like_DNA-bd_sf"/>
</dbReference>
<gene>
    <name evidence="6" type="ORF">D9615_001587</name>
</gene>
<dbReference type="InterPro" id="IPR029063">
    <property type="entry name" value="SAM-dependent_MTases_sf"/>
</dbReference>
<dbReference type="Gene3D" id="1.10.10.10">
    <property type="entry name" value="Winged helix-like DNA-binding domain superfamily/Winged helix DNA-binding domain"/>
    <property type="match status" value="1"/>
</dbReference>
<evidence type="ECO:0000256" key="1">
    <source>
        <dbReference type="ARBA" id="ARBA00022603"/>
    </source>
</evidence>
<dbReference type="AlphaFoldDB" id="A0A8H5MAW1"/>
<dbReference type="PANTHER" id="PTHR43712:SF2">
    <property type="entry name" value="O-METHYLTRANSFERASE CICE"/>
    <property type="match status" value="1"/>
</dbReference>
<evidence type="ECO:0000259" key="5">
    <source>
        <dbReference type="Pfam" id="PF08100"/>
    </source>
</evidence>
<proteinExistence type="predicted"/>
<reference evidence="6 7" key="1">
    <citation type="journal article" date="2020" name="ISME J.">
        <title>Uncovering the hidden diversity of litter-decomposition mechanisms in mushroom-forming fungi.</title>
        <authorList>
            <person name="Floudas D."/>
            <person name="Bentzer J."/>
            <person name="Ahren D."/>
            <person name="Johansson T."/>
            <person name="Persson P."/>
            <person name="Tunlid A."/>
        </authorList>
    </citation>
    <scope>NUCLEOTIDE SEQUENCE [LARGE SCALE GENOMIC DNA]</scope>
    <source>
        <strain evidence="6 7">CBS 661.87</strain>
    </source>
</reference>
<dbReference type="InterPro" id="IPR001077">
    <property type="entry name" value="COMT_C"/>
</dbReference>
<name>A0A8H5MAW1_9AGAR</name>
<dbReference type="Pfam" id="PF00891">
    <property type="entry name" value="Methyltransf_2"/>
    <property type="match status" value="1"/>
</dbReference>
<dbReference type="OrthoDB" id="2410195at2759"/>
<dbReference type="InterPro" id="IPR016461">
    <property type="entry name" value="COMT-like"/>
</dbReference>
<dbReference type="InterPro" id="IPR012967">
    <property type="entry name" value="COMT_dimerisation"/>
</dbReference>
<evidence type="ECO:0000259" key="4">
    <source>
        <dbReference type="Pfam" id="PF00891"/>
    </source>
</evidence>